<evidence type="ECO:0000256" key="3">
    <source>
        <dbReference type="ARBA" id="ARBA00022989"/>
    </source>
</evidence>
<feature type="transmembrane region" description="Helical" evidence="6">
    <location>
        <begin position="79"/>
        <end position="102"/>
    </location>
</feature>
<evidence type="ECO:0000256" key="2">
    <source>
        <dbReference type="ARBA" id="ARBA00022692"/>
    </source>
</evidence>
<dbReference type="Proteomes" id="UP000734854">
    <property type="component" value="Unassembled WGS sequence"/>
</dbReference>
<feature type="transmembrane region" description="Helical" evidence="6">
    <location>
        <begin position="405"/>
        <end position="427"/>
    </location>
</feature>
<comment type="caution">
    <text evidence="9">The sequence shown here is derived from an EMBL/GenBank/DDBJ whole genome shotgun (WGS) entry which is preliminary data.</text>
</comment>
<feature type="region of interest" description="Disordered" evidence="5">
    <location>
        <begin position="269"/>
        <end position="310"/>
    </location>
</feature>
<keyword evidence="4 6" id="KW-0472">Membrane</keyword>
<feature type="transmembrane region" description="Helical" evidence="6">
    <location>
        <begin position="507"/>
        <end position="531"/>
    </location>
</feature>
<proteinExistence type="predicted"/>
<protein>
    <recommendedName>
        <fullName evidence="11">Nodulin-like domain-containing protein</fullName>
    </recommendedName>
</protein>
<organism evidence="9 10">
    <name type="scientific">Zingiber officinale</name>
    <name type="common">Ginger</name>
    <name type="synonym">Amomum zingiber</name>
    <dbReference type="NCBI Taxonomy" id="94328"/>
    <lineage>
        <taxon>Eukaryota</taxon>
        <taxon>Viridiplantae</taxon>
        <taxon>Streptophyta</taxon>
        <taxon>Embryophyta</taxon>
        <taxon>Tracheophyta</taxon>
        <taxon>Spermatophyta</taxon>
        <taxon>Magnoliopsida</taxon>
        <taxon>Liliopsida</taxon>
        <taxon>Zingiberales</taxon>
        <taxon>Zingiberaceae</taxon>
        <taxon>Zingiber</taxon>
    </lineage>
</organism>
<feature type="transmembrane region" description="Helical" evidence="6">
    <location>
        <begin position="12"/>
        <end position="35"/>
    </location>
</feature>
<dbReference type="InterPro" id="IPR056555">
    <property type="entry name" value="NFD4_C"/>
</dbReference>
<evidence type="ECO:0000256" key="4">
    <source>
        <dbReference type="ARBA" id="ARBA00023136"/>
    </source>
</evidence>
<evidence type="ECO:0000256" key="1">
    <source>
        <dbReference type="ARBA" id="ARBA00004141"/>
    </source>
</evidence>
<dbReference type="InterPro" id="IPR010658">
    <property type="entry name" value="Nodulin-like"/>
</dbReference>
<evidence type="ECO:0000256" key="5">
    <source>
        <dbReference type="SAM" id="MobiDB-lite"/>
    </source>
</evidence>
<dbReference type="Pfam" id="PF06813">
    <property type="entry name" value="Nodulin-like"/>
    <property type="match status" value="1"/>
</dbReference>
<keyword evidence="3 6" id="KW-1133">Transmembrane helix</keyword>
<sequence length="597" mass="64892">MARAVTPGSRQPWLGFAASVLVQVAGGTGYTFPLYSHSLKKAMGYKQRQITLLGVANDFGENFGIIAGLLCNRFPPWSILLVGATCCFLGFGALWSAVSLTFPNLHYWLLWLALCIATNSSAWFGTGVIVTNLRNFPHRRGTVAGILKGYAGLGGAVYTILYTSVLHGSSTKLLWFMTVGVPFVSLATMFFVRPFVPPLETNHPSEQRHFMFIQIASFFLGIYILVYTIVDYLLPLSDAVISVLFGVMILLLFAPLAIPIKMTLFPSRTEDDNTEENEPLLAASSSSNDPGDAQENEQLQAASSSNDPGRTQEIEQLVAASQEIVPLLAASTTNDPENAPEISEAFDLNALLAEEESGTRRRRPRRGENFEFHQALIKADFWLLFMAYFLGVGSGVTVLNNLAQIGVAAGLEDTTLLLCIFSFCNFVGRIGGGSASEYLARSRSVSRTIWMTATQAIMVIAFLLYASDINGTLYVSTGMLGVGYGVQFSVMLPTVSEIFGLKHFGLLYNFMLLGNPLGAFLFSGLLAGYLYDKEAAKQLPDSSTCLGPNCFRSTFLFLAGMCTLGSLLSSILSTRLTSVYQNLYAAGSPRTPRAPLR</sequence>
<reference evidence="9 10" key="1">
    <citation type="submission" date="2020-08" db="EMBL/GenBank/DDBJ databases">
        <title>Plant Genome Project.</title>
        <authorList>
            <person name="Zhang R.-G."/>
        </authorList>
    </citation>
    <scope>NUCLEOTIDE SEQUENCE [LARGE SCALE GENOMIC DNA]</scope>
    <source>
        <tissue evidence="9">Rhizome</tissue>
    </source>
</reference>
<feature type="domain" description="Nodulin-like" evidence="7">
    <location>
        <begin position="12"/>
        <end position="260"/>
    </location>
</feature>
<accession>A0A8J5C2W1</accession>
<evidence type="ECO:0000256" key="6">
    <source>
        <dbReference type="SAM" id="Phobius"/>
    </source>
</evidence>
<dbReference type="PANTHER" id="PTHR21576:SF154">
    <property type="entry name" value="OS04G0502800 PROTEIN"/>
    <property type="match status" value="1"/>
</dbReference>
<feature type="transmembrane region" description="Helical" evidence="6">
    <location>
        <begin position="473"/>
        <end position="495"/>
    </location>
</feature>
<feature type="domain" description="NFD4 C-terminal" evidence="8">
    <location>
        <begin position="376"/>
        <end position="577"/>
    </location>
</feature>
<evidence type="ECO:0008006" key="11">
    <source>
        <dbReference type="Google" id="ProtNLM"/>
    </source>
</evidence>
<dbReference type="Gene3D" id="1.20.1250.20">
    <property type="entry name" value="MFS general substrate transporter like domains"/>
    <property type="match status" value="2"/>
</dbReference>
<keyword evidence="10" id="KW-1185">Reference proteome</keyword>
<feature type="transmembrane region" description="Helical" evidence="6">
    <location>
        <begin position="448"/>
        <end position="467"/>
    </location>
</feature>
<evidence type="ECO:0000313" key="10">
    <source>
        <dbReference type="Proteomes" id="UP000734854"/>
    </source>
</evidence>
<dbReference type="GO" id="GO:0016020">
    <property type="term" value="C:membrane"/>
    <property type="evidence" value="ECO:0007669"/>
    <property type="project" value="UniProtKB-SubCell"/>
</dbReference>
<feature type="transmembrane region" description="Helical" evidence="6">
    <location>
        <begin position="108"/>
        <end position="130"/>
    </location>
</feature>
<feature type="transmembrane region" description="Helical" evidence="6">
    <location>
        <begin position="551"/>
        <end position="572"/>
    </location>
</feature>
<dbReference type="EMBL" id="JACMSC010000021">
    <property type="protein sequence ID" value="KAG6471125.1"/>
    <property type="molecule type" value="Genomic_DNA"/>
</dbReference>
<evidence type="ECO:0000259" key="7">
    <source>
        <dbReference type="Pfam" id="PF06813"/>
    </source>
</evidence>
<feature type="transmembrane region" description="Helical" evidence="6">
    <location>
        <begin position="142"/>
        <end position="161"/>
    </location>
</feature>
<feature type="transmembrane region" description="Helical" evidence="6">
    <location>
        <begin position="239"/>
        <end position="258"/>
    </location>
</feature>
<dbReference type="CDD" id="cd17354">
    <property type="entry name" value="MFS_Mch1p_like"/>
    <property type="match status" value="1"/>
</dbReference>
<feature type="compositionally biased region" description="Polar residues" evidence="5">
    <location>
        <begin position="296"/>
        <end position="309"/>
    </location>
</feature>
<keyword evidence="2 6" id="KW-0812">Transmembrane</keyword>
<feature type="transmembrane region" description="Helical" evidence="6">
    <location>
        <begin position="212"/>
        <end position="233"/>
    </location>
</feature>
<dbReference type="AlphaFoldDB" id="A0A8J5C2W1"/>
<name>A0A8J5C2W1_ZINOF</name>
<gene>
    <name evidence="9" type="ORF">ZIOFF_072222</name>
</gene>
<dbReference type="PANTHER" id="PTHR21576">
    <property type="entry name" value="UNCHARACTERIZED NODULIN-LIKE PROTEIN"/>
    <property type="match status" value="1"/>
</dbReference>
<evidence type="ECO:0000313" key="9">
    <source>
        <dbReference type="EMBL" id="KAG6471125.1"/>
    </source>
</evidence>
<feature type="transmembrane region" description="Helical" evidence="6">
    <location>
        <begin position="381"/>
        <end position="399"/>
    </location>
</feature>
<dbReference type="InterPro" id="IPR036259">
    <property type="entry name" value="MFS_trans_sf"/>
</dbReference>
<comment type="subcellular location">
    <subcellularLocation>
        <location evidence="1">Membrane</location>
        <topology evidence="1">Multi-pass membrane protein</topology>
    </subcellularLocation>
</comment>
<dbReference type="SUPFAM" id="SSF103473">
    <property type="entry name" value="MFS general substrate transporter"/>
    <property type="match status" value="2"/>
</dbReference>
<dbReference type="Pfam" id="PF23262">
    <property type="entry name" value="NFD4_C"/>
    <property type="match status" value="1"/>
</dbReference>
<evidence type="ECO:0000259" key="8">
    <source>
        <dbReference type="Pfam" id="PF23262"/>
    </source>
</evidence>
<feature type="transmembrane region" description="Helical" evidence="6">
    <location>
        <begin position="173"/>
        <end position="192"/>
    </location>
</feature>